<dbReference type="GO" id="GO:0005886">
    <property type="term" value="C:plasma membrane"/>
    <property type="evidence" value="ECO:0007669"/>
    <property type="project" value="UniProtKB-SubCell"/>
</dbReference>
<dbReference type="AlphaFoldDB" id="A0A5S4ZT97"/>
<dbReference type="EMBL" id="VNHM01000006">
    <property type="protein sequence ID" value="TYO96011.1"/>
    <property type="molecule type" value="Genomic_DNA"/>
</dbReference>
<dbReference type="PANTHER" id="PTHR34582:SF6">
    <property type="entry name" value="UPF0702 TRANSMEMBRANE PROTEIN YCAP"/>
    <property type="match status" value="1"/>
</dbReference>
<dbReference type="Proteomes" id="UP000323166">
    <property type="component" value="Unassembled WGS sequence"/>
</dbReference>
<feature type="domain" description="YetF C-terminal" evidence="8">
    <location>
        <begin position="79"/>
        <end position="211"/>
    </location>
</feature>
<evidence type="ECO:0000256" key="7">
    <source>
        <dbReference type="SAM" id="Phobius"/>
    </source>
</evidence>
<evidence type="ECO:0000256" key="2">
    <source>
        <dbReference type="ARBA" id="ARBA00006448"/>
    </source>
</evidence>
<feature type="transmembrane region" description="Helical" evidence="7">
    <location>
        <begin position="6"/>
        <end position="23"/>
    </location>
</feature>
<evidence type="ECO:0000259" key="8">
    <source>
        <dbReference type="Pfam" id="PF04239"/>
    </source>
</evidence>
<proteinExistence type="inferred from homology"/>
<keyword evidence="3" id="KW-1003">Cell membrane</keyword>
<dbReference type="RefSeq" id="WP_166511423.1">
    <property type="nucleotide sequence ID" value="NZ_VNHM01000006.1"/>
</dbReference>
<feature type="transmembrane region" description="Helical" evidence="7">
    <location>
        <begin position="54"/>
        <end position="76"/>
    </location>
</feature>
<evidence type="ECO:0000313" key="10">
    <source>
        <dbReference type="Proteomes" id="UP000323166"/>
    </source>
</evidence>
<dbReference type="Gene3D" id="3.30.240.20">
    <property type="entry name" value="bsu07140 like domains"/>
    <property type="match status" value="2"/>
</dbReference>
<keyword evidence="4 7" id="KW-0812">Transmembrane</keyword>
<gene>
    <name evidence="9" type="ORF">LX24_01401</name>
</gene>
<evidence type="ECO:0000256" key="5">
    <source>
        <dbReference type="ARBA" id="ARBA00022989"/>
    </source>
</evidence>
<comment type="similarity">
    <text evidence="2">Belongs to the UPF0702 family.</text>
</comment>
<evidence type="ECO:0000313" key="9">
    <source>
        <dbReference type="EMBL" id="TYO96011.1"/>
    </source>
</evidence>
<dbReference type="InterPro" id="IPR007353">
    <property type="entry name" value="DUF421"/>
</dbReference>
<accession>A0A5S4ZT97</accession>
<evidence type="ECO:0000256" key="6">
    <source>
        <dbReference type="ARBA" id="ARBA00023136"/>
    </source>
</evidence>
<keyword evidence="6 7" id="KW-0472">Membrane</keyword>
<organism evidence="9 10">
    <name type="scientific">Desulfallas thermosapovorans DSM 6562</name>
    <dbReference type="NCBI Taxonomy" id="1121431"/>
    <lineage>
        <taxon>Bacteria</taxon>
        <taxon>Bacillati</taxon>
        <taxon>Bacillota</taxon>
        <taxon>Clostridia</taxon>
        <taxon>Eubacteriales</taxon>
        <taxon>Desulfallaceae</taxon>
        <taxon>Desulfallas</taxon>
    </lineage>
</organism>
<name>A0A5S4ZT97_9FIRM</name>
<evidence type="ECO:0000256" key="3">
    <source>
        <dbReference type="ARBA" id="ARBA00022475"/>
    </source>
</evidence>
<feature type="transmembrane region" description="Helical" evidence="7">
    <location>
        <begin position="30"/>
        <end position="48"/>
    </location>
</feature>
<comment type="caution">
    <text evidence="9">The sequence shown here is derived from an EMBL/GenBank/DDBJ whole genome shotgun (WGS) entry which is preliminary data.</text>
</comment>
<keyword evidence="5 7" id="KW-1133">Transmembrane helix</keyword>
<dbReference type="PANTHER" id="PTHR34582">
    <property type="entry name" value="UPF0702 TRANSMEMBRANE PROTEIN YCAP"/>
    <property type="match status" value="1"/>
</dbReference>
<comment type="subcellular location">
    <subcellularLocation>
        <location evidence="1">Cell membrane</location>
        <topology evidence="1">Multi-pass membrane protein</topology>
    </subcellularLocation>
</comment>
<evidence type="ECO:0000256" key="4">
    <source>
        <dbReference type="ARBA" id="ARBA00022692"/>
    </source>
</evidence>
<protein>
    <submittedName>
        <fullName evidence="9">Uncharacterized membrane protein YcaP (DUF421 family)</fullName>
    </submittedName>
</protein>
<keyword evidence="10" id="KW-1185">Reference proteome</keyword>
<sequence length="230" mass="25583">MLLIIIRTLILYIAVVMVMRIMGKREIGQLQPFELVVALMIADLAAIPMQDTGIPLLSGIIPIIILMVAQVGLSYVSMKSLQARDIICGRPSVVIDNGKLVESELKYLRYNVNDLLEQLRAKNFPNIADVEFAILETNGQLSVIPKSQKRALQPEDLKIETEYEGLPLTLIVDGQLNEQNLHKANLNKEWLIAELGKFGINDVKKVFFASLDTAGNLFYQLKNVPGGGRV</sequence>
<dbReference type="Pfam" id="PF04239">
    <property type="entry name" value="DUF421"/>
    <property type="match status" value="1"/>
</dbReference>
<evidence type="ECO:0000256" key="1">
    <source>
        <dbReference type="ARBA" id="ARBA00004651"/>
    </source>
</evidence>
<reference evidence="9 10" key="1">
    <citation type="submission" date="2019-07" db="EMBL/GenBank/DDBJ databases">
        <title>Genomic Encyclopedia of Type Strains, Phase I: the one thousand microbial genomes (KMG-I) project.</title>
        <authorList>
            <person name="Kyrpides N."/>
        </authorList>
    </citation>
    <scope>NUCLEOTIDE SEQUENCE [LARGE SCALE GENOMIC DNA]</scope>
    <source>
        <strain evidence="9 10">DSM 6562</strain>
    </source>
</reference>
<dbReference type="InterPro" id="IPR023090">
    <property type="entry name" value="UPF0702_alpha/beta_dom_sf"/>
</dbReference>